<accession>A0ABV2WJ31</accession>
<dbReference type="SUPFAM" id="SSF55729">
    <property type="entry name" value="Acyl-CoA N-acyltransferases (Nat)"/>
    <property type="match status" value="1"/>
</dbReference>
<dbReference type="PROSITE" id="PS51186">
    <property type="entry name" value="GNAT"/>
    <property type="match status" value="1"/>
</dbReference>
<organism evidence="5 6">
    <name type="scientific">Nocardia rhamnosiphila</name>
    <dbReference type="NCBI Taxonomy" id="426716"/>
    <lineage>
        <taxon>Bacteria</taxon>
        <taxon>Bacillati</taxon>
        <taxon>Actinomycetota</taxon>
        <taxon>Actinomycetes</taxon>
        <taxon>Mycobacteriales</taxon>
        <taxon>Nocardiaceae</taxon>
        <taxon>Nocardia</taxon>
    </lineage>
</organism>
<keyword evidence="2" id="KW-0012">Acyltransferase</keyword>
<reference evidence="5 6" key="1">
    <citation type="submission" date="2024-06" db="EMBL/GenBank/DDBJ databases">
        <title>The Natural Products Discovery Center: Release of the First 8490 Sequenced Strains for Exploring Actinobacteria Biosynthetic Diversity.</title>
        <authorList>
            <person name="Kalkreuter E."/>
            <person name="Kautsar S.A."/>
            <person name="Yang D."/>
            <person name="Bader C.D."/>
            <person name="Teijaro C.N."/>
            <person name="Fluegel L."/>
            <person name="Davis C.M."/>
            <person name="Simpson J.R."/>
            <person name="Lauterbach L."/>
            <person name="Steele A.D."/>
            <person name="Gui C."/>
            <person name="Meng S."/>
            <person name="Li G."/>
            <person name="Viehrig K."/>
            <person name="Ye F."/>
            <person name="Su P."/>
            <person name="Kiefer A.F."/>
            <person name="Nichols A."/>
            <person name="Cepeda A.J."/>
            <person name="Yan W."/>
            <person name="Fan B."/>
            <person name="Jiang Y."/>
            <person name="Adhikari A."/>
            <person name="Zheng C.-J."/>
            <person name="Schuster L."/>
            <person name="Cowan T.M."/>
            <person name="Smanski M.J."/>
            <person name="Chevrette M.G."/>
            <person name="De Carvalho L.P.S."/>
            <person name="Shen B."/>
        </authorList>
    </citation>
    <scope>NUCLEOTIDE SEQUENCE [LARGE SCALE GENOMIC DNA]</scope>
    <source>
        <strain evidence="5 6">NPDC019708</strain>
    </source>
</reference>
<dbReference type="RefSeq" id="WP_356958488.1">
    <property type="nucleotide sequence ID" value="NZ_JBEYBD010000013.1"/>
</dbReference>
<dbReference type="EMBL" id="JBEYBF010000002">
    <property type="protein sequence ID" value="MEU1950870.1"/>
    <property type="molecule type" value="Genomic_DNA"/>
</dbReference>
<dbReference type="Pfam" id="PF00583">
    <property type="entry name" value="Acetyltransf_1"/>
    <property type="match status" value="1"/>
</dbReference>
<feature type="region of interest" description="Disordered" evidence="3">
    <location>
        <begin position="47"/>
        <end position="70"/>
    </location>
</feature>
<dbReference type="Proteomes" id="UP001550628">
    <property type="component" value="Unassembled WGS sequence"/>
</dbReference>
<proteinExistence type="predicted"/>
<evidence type="ECO:0000256" key="3">
    <source>
        <dbReference type="SAM" id="MobiDB-lite"/>
    </source>
</evidence>
<dbReference type="InterPro" id="IPR016181">
    <property type="entry name" value="Acyl_CoA_acyltransferase"/>
</dbReference>
<dbReference type="CDD" id="cd04301">
    <property type="entry name" value="NAT_SF"/>
    <property type="match status" value="1"/>
</dbReference>
<dbReference type="Gene3D" id="3.40.630.30">
    <property type="match status" value="1"/>
</dbReference>
<dbReference type="InterPro" id="IPR000182">
    <property type="entry name" value="GNAT_dom"/>
</dbReference>
<sequence length="228" mass="24773">MQRVKNAVHGVAQLRAAPSAQTADRLRGGLDTAGDAEDRAVTLFAADQQDSSSGDAVPVASGTPGSGPTGAAIRRLAPDDWRVNKEIALAMGDDNPLDFRTGASGAERKTEPEYRADFDRIESFVAFRDGSPVGRTRLVHGDDPAMLTMAAVWVSPAARGAGIGDQLMTHAVDWARGHGYREIRLWVRENNEHATNLYLRHAFQFTGESRPHFADPSLRSVEMRHDLC</sequence>
<gene>
    <name evidence="5" type="ORF">ABZ510_03335</name>
</gene>
<keyword evidence="6" id="KW-1185">Reference proteome</keyword>
<feature type="domain" description="N-acetyltransferase" evidence="4">
    <location>
        <begin position="71"/>
        <end position="228"/>
    </location>
</feature>
<evidence type="ECO:0000259" key="4">
    <source>
        <dbReference type="PROSITE" id="PS51186"/>
    </source>
</evidence>
<keyword evidence="1" id="KW-0808">Transferase</keyword>
<evidence type="ECO:0000313" key="5">
    <source>
        <dbReference type="EMBL" id="MEU1950870.1"/>
    </source>
</evidence>
<evidence type="ECO:0000256" key="2">
    <source>
        <dbReference type="ARBA" id="ARBA00023315"/>
    </source>
</evidence>
<evidence type="ECO:0000313" key="6">
    <source>
        <dbReference type="Proteomes" id="UP001550628"/>
    </source>
</evidence>
<dbReference type="InterPro" id="IPR050832">
    <property type="entry name" value="Bact_Acetyltransf"/>
</dbReference>
<dbReference type="PANTHER" id="PTHR43877">
    <property type="entry name" value="AMINOALKYLPHOSPHONATE N-ACETYLTRANSFERASE-RELATED-RELATED"/>
    <property type="match status" value="1"/>
</dbReference>
<evidence type="ECO:0000256" key="1">
    <source>
        <dbReference type="ARBA" id="ARBA00022679"/>
    </source>
</evidence>
<protein>
    <submittedName>
        <fullName evidence="5">GNAT family N-acetyltransferase</fullName>
    </submittedName>
</protein>
<name>A0ABV2WJ31_9NOCA</name>
<comment type="caution">
    <text evidence="5">The sequence shown here is derived from an EMBL/GenBank/DDBJ whole genome shotgun (WGS) entry which is preliminary data.</text>
</comment>